<dbReference type="GO" id="GO:0042273">
    <property type="term" value="P:ribosomal large subunit biogenesis"/>
    <property type="evidence" value="ECO:0007669"/>
    <property type="project" value="TreeGrafter"/>
</dbReference>
<dbReference type="EMBL" id="GDHC01009708">
    <property type="protein sequence ID" value="JAQ08921.1"/>
    <property type="molecule type" value="Transcribed_RNA"/>
</dbReference>
<proteinExistence type="predicted"/>
<organism evidence="3">
    <name type="scientific">Lygus hesperus</name>
    <name type="common">Western plant bug</name>
    <dbReference type="NCBI Taxonomy" id="30085"/>
    <lineage>
        <taxon>Eukaryota</taxon>
        <taxon>Metazoa</taxon>
        <taxon>Ecdysozoa</taxon>
        <taxon>Arthropoda</taxon>
        <taxon>Hexapoda</taxon>
        <taxon>Insecta</taxon>
        <taxon>Pterygota</taxon>
        <taxon>Neoptera</taxon>
        <taxon>Paraneoptera</taxon>
        <taxon>Hemiptera</taxon>
        <taxon>Heteroptera</taxon>
        <taxon>Panheteroptera</taxon>
        <taxon>Cimicomorpha</taxon>
        <taxon>Miridae</taxon>
        <taxon>Mirini</taxon>
        <taxon>Lygus</taxon>
    </lineage>
</organism>
<protein>
    <submittedName>
        <fullName evidence="4">mRNA turnover protein 4</fullName>
    </submittedName>
</protein>
<name>A0A0A9WWX3_LYGHE</name>
<reference evidence="4" key="3">
    <citation type="journal article" date="2016" name="Gigascience">
        <title>De novo construction of an expanded transcriptome assembly for the western tarnished plant bug, Lygus hesperus.</title>
        <authorList>
            <person name="Tassone E.E."/>
            <person name="Geib S.M."/>
            <person name="Hall B."/>
            <person name="Fabrick J.A."/>
            <person name="Brent C.S."/>
            <person name="Hull J.J."/>
        </authorList>
    </citation>
    <scope>NUCLEOTIDE SEQUENCE</scope>
</reference>
<sequence length="169" mass="18603">MMVALGRDESNAQRENLHKLTPFLSSLCGLLFTNLPKRQIKEYIANIGATVYARTGQIATQQLVLQAGPLPQFQHSMFDHLAKLGLPIKLDKGVIVLLQDTTVCEPGDTLSAEASQLLKLFGVQSAKFSIELTAHWRNGVTKKVGHSTNHSHAAMVKSIKNQTDNEENE</sequence>
<dbReference type="GO" id="GO:0030687">
    <property type="term" value="C:preribosome, large subunit precursor"/>
    <property type="evidence" value="ECO:0007669"/>
    <property type="project" value="TreeGrafter"/>
</dbReference>
<dbReference type="GO" id="GO:0005730">
    <property type="term" value="C:nucleolus"/>
    <property type="evidence" value="ECO:0007669"/>
    <property type="project" value="TreeGrafter"/>
</dbReference>
<dbReference type="GO" id="GO:0003723">
    <property type="term" value="F:RNA binding"/>
    <property type="evidence" value="ECO:0007669"/>
    <property type="project" value="TreeGrafter"/>
</dbReference>
<dbReference type="InterPro" id="IPR040637">
    <property type="entry name" value="Ribosomal_uL10-like_insert"/>
</dbReference>
<evidence type="ECO:0000313" key="3">
    <source>
        <dbReference type="EMBL" id="JAG11003.1"/>
    </source>
</evidence>
<evidence type="ECO:0000256" key="1">
    <source>
        <dbReference type="SAM" id="MobiDB-lite"/>
    </source>
</evidence>
<dbReference type="InterPro" id="IPR043164">
    <property type="entry name" value="Ribosomal_uL10-like_insert_sf"/>
</dbReference>
<dbReference type="AlphaFoldDB" id="A0A0A9WWX3"/>
<evidence type="ECO:0000259" key="2">
    <source>
        <dbReference type="Pfam" id="PF17777"/>
    </source>
</evidence>
<dbReference type="EMBL" id="GBHO01032601">
    <property type="protein sequence ID" value="JAG11003.1"/>
    <property type="molecule type" value="Transcribed_RNA"/>
</dbReference>
<dbReference type="PANTHER" id="PTHR45841:SF1">
    <property type="entry name" value="MRNA TURNOVER PROTEIN 4 HOMOLOG"/>
    <property type="match status" value="1"/>
</dbReference>
<dbReference type="GO" id="GO:0006364">
    <property type="term" value="P:rRNA processing"/>
    <property type="evidence" value="ECO:0007669"/>
    <property type="project" value="TreeGrafter"/>
</dbReference>
<evidence type="ECO:0000313" key="4">
    <source>
        <dbReference type="EMBL" id="JAQ08921.1"/>
    </source>
</evidence>
<reference evidence="3" key="1">
    <citation type="journal article" date="2014" name="PLoS ONE">
        <title>Transcriptome-Based Identification of ABC Transporters in the Western Tarnished Plant Bug Lygus hesperus.</title>
        <authorList>
            <person name="Hull J.J."/>
            <person name="Chaney K."/>
            <person name="Geib S.M."/>
            <person name="Fabrick J.A."/>
            <person name="Brent C.S."/>
            <person name="Walsh D."/>
            <person name="Lavine L.C."/>
        </authorList>
    </citation>
    <scope>NUCLEOTIDE SEQUENCE</scope>
</reference>
<dbReference type="PANTHER" id="PTHR45841">
    <property type="entry name" value="MRNA TURNOVER PROTEIN 4 MRTO4"/>
    <property type="match status" value="1"/>
</dbReference>
<dbReference type="Pfam" id="PF17777">
    <property type="entry name" value="RL10P_insert"/>
    <property type="match status" value="1"/>
</dbReference>
<gene>
    <name evidence="4" type="primary">MRTO4</name>
    <name evidence="3" type="ORF">CM83_98787</name>
    <name evidence="4" type="ORF">g.94372</name>
</gene>
<feature type="region of interest" description="Disordered" evidence="1">
    <location>
        <begin position="145"/>
        <end position="169"/>
    </location>
</feature>
<reference evidence="3" key="2">
    <citation type="submission" date="2014-07" db="EMBL/GenBank/DDBJ databases">
        <authorList>
            <person name="Hull J."/>
        </authorList>
    </citation>
    <scope>NUCLEOTIDE SEQUENCE</scope>
</reference>
<accession>A0A0A9WWX3</accession>
<dbReference type="InterPro" id="IPR051742">
    <property type="entry name" value="Ribosome_Assembly_uL10"/>
</dbReference>
<dbReference type="Gene3D" id="3.90.105.20">
    <property type="match status" value="1"/>
</dbReference>
<feature type="domain" description="Large ribosomal subunit protein uL10-like insertion" evidence="2">
    <location>
        <begin position="53"/>
        <end position="123"/>
    </location>
</feature>
<dbReference type="GO" id="GO:0000956">
    <property type="term" value="P:nuclear-transcribed mRNA catabolic process"/>
    <property type="evidence" value="ECO:0007669"/>
    <property type="project" value="TreeGrafter"/>
</dbReference>